<gene>
    <name evidence="3" type="ORF">SAMN02927937_01465</name>
</gene>
<dbReference type="AlphaFoldDB" id="A0A1H6KTS4"/>
<evidence type="ECO:0000313" key="3">
    <source>
        <dbReference type="EMBL" id="SEH79264.1"/>
    </source>
</evidence>
<sequence length="324" mass="35859">MNKLVLLLGLITLTACTNDSVFENTDQQNYNSQTGSTDGGGMTTFSDDGSYQSIWDIYHRGREMFYDYVNATGDIGNPARLDFRVTPYIGLAYCDDDLSDNRFRDMLSSIIEGPFNSVPPGTYPNMFDFTGNEIGNFMPARSFTLTGTGVPYWGTAGLRIFSMDHCHVIGANTVANIYNPNLIFFDITAPPAPYVPATPQEEILLSQYGKVFFYYWEAVDPVTAVVVAHGYVMPECDTSNPAYWTNTGITANLPTGAVADLYYNHYSNDTFMPSYEVVLDAGTFPHEDTFSHTVGTQTYNYKVDIVTYLGGTSPLVSTLKLSID</sequence>
<dbReference type="OrthoDB" id="1378933at2"/>
<organism evidence="3 4">
    <name type="scientific">Paenimyroides marinum</name>
    <dbReference type="NCBI Taxonomy" id="1159016"/>
    <lineage>
        <taxon>Bacteria</taxon>
        <taxon>Pseudomonadati</taxon>
        <taxon>Bacteroidota</taxon>
        <taxon>Flavobacteriia</taxon>
        <taxon>Flavobacteriales</taxon>
        <taxon>Flavobacteriaceae</taxon>
        <taxon>Paenimyroides</taxon>
    </lineage>
</organism>
<feature type="signal peptide" evidence="2">
    <location>
        <begin position="1"/>
        <end position="17"/>
    </location>
</feature>
<proteinExistence type="predicted"/>
<feature type="chain" id="PRO_5011737276" evidence="2">
    <location>
        <begin position="18"/>
        <end position="324"/>
    </location>
</feature>
<dbReference type="EMBL" id="FNXE01000017">
    <property type="protein sequence ID" value="SEH79264.1"/>
    <property type="molecule type" value="Genomic_DNA"/>
</dbReference>
<evidence type="ECO:0000256" key="2">
    <source>
        <dbReference type="SAM" id="SignalP"/>
    </source>
</evidence>
<name>A0A1H6KTS4_9FLAO</name>
<protein>
    <submittedName>
        <fullName evidence="3">Uncharacterized protein</fullName>
    </submittedName>
</protein>
<keyword evidence="2" id="KW-0732">Signal</keyword>
<feature type="region of interest" description="Disordered" evidence="1">
    <location>
        <begin position="25"/>
        <end position="44"/>
    </location>
</feature>
<evidence type="ECO:0000256" key="1">
    <source>
        <dbReference type="SAM" id="MobiDB-lite"/>
    </source>
</evidence>
<keyword evidence="4" id="KW-1185">Reference proteome</keyword>
<feature type="compositionally biased region" description="Polar residues" evidence="1">
    <location>
        <begin position="25"/>
        <end position="36"/>
    </location>
</feature>
<reference evidence="3 4" key="1">
    <citation type="submission" date="2016-10" db="EMBL/GenBank/DDBJ databases">
        <authorList>
            <person name="de Groot N.N."/>
        </authorList>
    </citation>
    <scope>NUCLEOTIDE SEQUENCE [LARGE SCALE GENOMIC DNA]</scope>
    <source>
        <strain evidence="3 4">CGMCC 1.10825</strain>
    </source>
</reference>
<dbReference type="RefSeq" id="WP_091098250.1">
    <property type="nucleotide sequence ID" value="NZ_FNXE01000017.1"/>
</dbReference>
<dbReference type="PROSITE" id="PS51257">
    <property type="entry name" value="PROKAR_LIPOPROTEIN"/>
    <property type="match status" value="1"/>
</dbReference>
<evidence type="ECO:0000313" key="4">
    <source>
        <dbReference type="Proteomes" id="UP000199634"/>
    </source>
</evidence>
<dbReference type="STRING" id="1159016.SAMN02927937_01465"/>
<dbReference type="Proteomes" id="UP000199634">
    <property type="component" value="Unassembled WGS sequence"/>
</dbReference>
<accession>A0A1H6KTS4</accession>